<protein>
    <submittedName>
        <fullName evidence="5">Multidrug resistance protein, EmrA-like protein</fullName>
    </submittedName>
</protein>
<dbReference type="InterPro" id="IPR050739">
    <property type="entry name" value="MFP"/>
</dbReference>
<dbReference type="Proteomes" id="UP000031838">
    <property type="component" value="Chromosome 2"/>
</dbReference>
<keyword evidence="2" id="KW-0472">Membrane</keyword>
<evidence type="ECO:0000313" key="5">
    <source>
        <dbReference type="EMBL" id="AJK48638.1"/>
    </source>
</evidence>
<dbReference type="Pfam" id="PF25917">
    <property type="entry name" value="BSH_RND"/>
    <property type="match status" value="1"/>
</dbReference>
<dbReference type="PANTHER" id="PTHR30386:SF24">
    <property type="entry name" value="MULTIDRUG RESISTANCE EFFLUX PUMP"/>
    <property type="match status" value="1"/>
</dbReference>
<dbReference type="Pfam" id="PF25876">
    <property type="entry name" value="HH_MFP_RND"/>
    <property type="match status" value="1"/>
</dbReference>
<evidence type="ECO:0000256" key="1">
    <source>
        <dbReference type="SAM" id="Coils"/>
    </source>
</evidence>
<dbReference type="PANTHER" id="PTHR30386">
    <property type="entry name" value="MEMBRANE FUSION SUBUNIT OF EMRAB-TOLC MULTIDRUG EFFLUX PUMP"/>
    <property type="match status" value="1"/>
</dbReference>
<dbReference type="OrthoDB" id="9811754at2"/>
<keyword evidence="6" id="KW-1185">Reference proteome</keyword>
<reference evidence="5 6" key="2">
    <citation type="journal article" date="2016" name="Appl. Microbiol. Biotechnol.">
        <title>Mutations improving production and secretion of extracellular lipase by Burkholderia glumae PG1.</title>
        <authorList>
            <person name="Knapp A."/>
            <person name="Voget S."/>
            <person name="Gao R."/>
            <person name="Zaburannyi N."/>
            <person name="Krysciak D."/>
            <person name="Breuer M."/>
            <person name="Hauer B."/>
            <person name="Streit W.R."/>
            <person name="Muller R."/>
            <person name="Daniel R."/>
            <person name="Jaeger K.E."/>
        </authorList>
    </citation>
    <scope>NUCLEOTIDE SEQUENCE [LARGE SCALE GENOMIC DNA]</scope>
    <source>
        <strain evidence="5 6">PG1</strain>
    </source>
</reference>
<reference evidence="6" key="1">
    <citation type="submission" date="2011-03" db="EMBL/GenBank/DDBJ databases">
        <authorList>
            <person name="Voget S."/>
            <person name="Streit W.R."/>
            <person name="Jaeger K.E."/>
            <person name="Daniel R."/>
        </authorList>
    </citation>
    <scope>NUCLEOTIDE SEQUENCE [LARGE SCALE GENOMIC DNA]</scope>
    <source>
        <strain evidence="6">PG1</strain>
    </source>
</reference>
<organism evidence="5 6">
    <name type="scientific">Burkholderia plantarii</name>
    <dbReference type="NCBI Taxonomy" id="41899"/>
    <lineage>
        <taxon>Bacteria</taxon>
        <taxon>Pseudomonadati</taxon>
        <taxon>Pseudomonadota</taxon>
        <taxon>Betaproteobacteria</taxon>
        <taxon>Burkholderiales</taxon>
        <taxon>Burkholderiaceae</taxon>
        <taxon>Burkholderia</taxon>
    </lineage>
</organism>
<name>A0A0B6RZ06_BURPL</name>
<evidence type="ECO:0000313" key="6">
    <source>
        <dbReference type="Proteomes" id="UP000031838"/>
    </source>
</evidence>
<feature type="transmembrane region" description="Helical" evidence="2">
    <location>
        <begin position="26"/>
        <end position="46"/>
    </location>
</feature>
<gene>
    <name evidence="5" type="ORF">BGL_2c05540</name>
</gene>
<feature type="domain" description="Multidrug resistance protein MdtA-like barrel-sandwich hybrid" evidence="4">
    <location>
        <begin position="65"/>
        <end position="259"/>
    </location>
</feature>
<keyword evidence="2" id="KW-0812">Transmembrane</keyword>
<dbReference type="KEGG" id="bpla:bpln_2g06100"/>
<dbReference type="KEGG" id="bgp:BGL_2c05540"/>
<dbReference type="RefSeq" id="WP_052498538.1">
    <property type="nucleotide sequence ID" value="NZ_BSTO01000014.1"/>
</dbReference>
<proteinExistence type="predicted"/>
<dbReference type="HOGENOM" id="CLU_018816_15_1_4"/>
<dbReference type="EMBL" id="CP002581">
    <property type="protein sequence ID" value="AJK48638.1"/>
    <property type="molecule type" value="Genomic_DNA"/>
</dbReference>
<dbReference type="Gene3D" id="2.40.50.100">
    <property type="match status" value="1"/>
</dbReference>
<dbReference type="InterPro" id="IPR058624">
    <property type="entry name" value="MdtA-like_HH"/>
</dbReference>
<dbReference type="PRINTS" id="PR01490">
    <property type="entry name" value="RTXTOXIND"/>
</dbReference>
<feature type="domain" description="Multidrug resistance protein MdtA-like alpha-helical hairpin" evidence="3">
    <location>
        <begin position="132"/>
        <end position="197"/>
    </location>
</feature>
<feature type="coiled-coil region" evidence="1">
    <location>
        <begin position="169"/>
        <end position="203"/>
    </location>
</feature>
<dbReference type="Gene3D" id="2.40.30.170">
    <property type="match status" value="1"/>
</dbReference>
<sequence>MSDNQSGAPALPPTADAKPKRKRKPVLLVLIVLIVVLLGYAIYWWLHARFYESTDDAYVGGNITVISPHVAGYVSELLVEDNQRVHAGQPLLRLQPGDFAAALDAARANEAAMQAARAQLVARRALQQTLIDQASAEVAGKSAALAFARIDATRYRNLLNTEAGTRQSEERTNAALKQAQAQLDAATAKLREARQQVAVLDSEVAGADATILQAAATRRTAELNSGYTELRAPIDGYVGNRSIHVGSYVTPGTQLMSVVAASGLWVDANFKEDQLARMRAGQSAKICADVRASQCFQGHVHLLAPATGAVFSVIPPQNATGNFTRIVQRVPVRIAFDAADGVLGVLRPGLSTTVTVDTHGAAQ</sequence>
<dbReference type="Gene3D" id="1.10.287.470">
    <property type="entry name" value="Helix hairpin bin"/>
    <property type="match status" value="1"/>
</dbReference>
<accession>A0A0B6RZ06</accession>
<dbReference type="AlphaFoldDB" id="A0A0B6RZ06"/>
<keyword evidence="2" id="KW-1133">Transmembrane helix</keyword>
<dbReference type="SUPFAM" id="SSF111369">
    <property type="entry name" value="HlyD-like secretion proteins"/>
    <property type="match status" value="2"/>
</dbReference>
<evidence type="ECO:0000256" key="2">
    <source>
        <dbReference type="SAM" id="Phobius"/>
    </source>
</evidence>
<keyword evidence="1" id="KW-0175">Coiled coil</keyword>
<dbReference type="InterPro" id="IPR058625">
    <property type="entry name" value="MdtA-like_BSH"/>
</dbReference>
<evidence type="ECO:0000259" key="4">
    <source>
        <dbReference type="Pfam" id="PF25917"/>
    </source>
</evidence>
<evidence type="ECO:0000259" key="3">
    <source>
        <dbReference type="Pfam" id="PF25876"/>
    </source>
</evidence>